<gene>
    <name evidence="7" type="primary">POM33</name>
    <name evidence="7" type="ORF">CAAN4_E14158</name>
</gene>
<accession>A0ABP0EDI6</accession>
<keyword evidence="4 6" id="KW-1133">Transmembrane helix</keyword>
<evidence type="ECO:0000256" key="6">
    <source>
        <dbReference type="SAM" id="Phobius"/>
    </source>
</evidence>
<keyword evidence="8" id="KW-1185">Reference proteome</keyword>
<feature type="transmembrane region" description="Helical" evidence="6">
    <location>
        <begin position="26"/>
        <end position="44"/>
    </location>
</feature>
<feature type="transmembrane region" description="Helical" evidence="6">
    <location>
        <begin position="167"/>
        <end position="188"/>
    </location>
</feature>
<protein>
    <submittedName>
        <fullName evidence="7">Pore membrane protein of 33 kDa</fullName>
    </submittedName>
</protein>
<reference evidence="7 8" key="1">
    <citation type="submission" date="2024-01" db="EMBL/GenBank/DDBJ databases">
        <authorList>
            <consortium name="Genoscope - CEA"/>
            <person name="William W."/>
        </authorList>
    </citation>
    <scope>NUCLEOTIDE SEQUENCE [LARGE SCALE GENOMIC DNA]</scope>
    <source>
        <strain evidence="7 8">29B2s-10</strain>
    </source>
</reference>
<evidence type="ECO:0000256" key="5">
    <source>
        <dbReference type="ARBA" id="ARBA00023136"/>
    </source>
</evidence>
<dbReference type="InterPro" id="IPR005344">
    <property type="entry name" value="TMEM33/Pom33"/>
</dbReference>
<keyword evidence="3 6" id="KW-0812">Transmembrane</keyword>
<proteinExistence type="inferred from homology"/>
<comment type="similarity">
    <text evidence="2">Belongs to the PER33/POM33 family.</text>
</comment>
<comment type="subcellular location">
    <subcellularLocation>
        <location evidence="1">Membrane</location>
        <topology evidence="1">Multi-pass membrane protein</topology>
    </subcellularLocation>
</comment>
<evidence type="ECO:0000256" key="1">
    <source>
        <dbReference type="ARBA" id="ARBA00004141"/>
    </source>
</evidence>
<evidence type="ECO:0000313" key="8">
    <source>
        <dbReference type="Proteomes" id="UP001497600"/>
    </source>
</evidence>
<dbReference type="Proteomes" id="UP001497600">
    <property type="component" value="Chromosome E"/>
</dbReference>
<name>A0ABP0EDI6_9ASCO</name>
<evidence type="ECO:0000256" key="3">
    <source>
        <dbReference type="ARBA" id="ARBA00022692"/>
    </source>
</evidence>
<keyword evidence="5 6" id="KW-0472">Membrane</keyword>
<dbReference type="Pfam" id="PF03661">
    <property type="entry name" value="TMEM33_Pom33"/>
    <property type="match status" value="1"/>
</dbReference>
<dbReference type="PANTHER" id="PTHR12703">
    <property type="entry name" value="TRANSMEMBRANE PROTEIN 33"/>
    <property type="match status" value="1"/>
</dbReference>
<dbReference type="PANTHER" id="PTHR12703:SF4">
    <property type="entry name" value="TRANSMEMBRANE PROTEIN 33"/>
    <property type="match status" value="1"/>
</dbReference>
<feature type="transmembrane region" description="Helical" evidence="6">
    <location>
        <begin position="53"/>
        <end position="73"/>
    </location>
</feature>
<dbReference type="InterPro" id="IPR051645">
    <property type="entry name" value="PER33/POM33_regulator"/>
</dbReference>
<dbReference type="EMBL" id="OZ004257">
    <property type="protein sequence ID" value="CAK7909296.1"/>
    <property type="molecule type" value="Genomic_DNA"/>
</dbReference>
<evidence type="ECO:0000256" key="2">
    <source>
        <dbReference type="ARBA" id="ARBA00007322"/>
    </source>
</evidence>
<sequence length="283" mass="32321">MPPKTKTLKPQTFTNTIVPLLKTQQFYWYVGHVSVLFSFVMYTVKSFFSSSLFYYKLTLLSVLLTYTIVLRQVHFKTLDSIKSPTFKQNLLKDENFHYFWLALTFFLVSGSVGAVSGALYSFTIFSLFHALTYFQNNILGALPTSLSQQQAINSRINTFTTSYNEPALMVAANAELLLLSSFVFTIPFTPFRLFRAPVAAIANLWLFATVVVFLKLRYDSNKYTRTVVDSWDLRISQFLYSPQSQIIPQGVKDAYLVHFKGALQKYLGPITFSKTVAPTKKNK</sequence>
<feature type="transmembrane region" description="Helical" evidence="6">
    <location>
        <begin position="98"/>
        <end position="128"/>
    </location>
</feature>
<feature type="transmembrane region" description="Helical" evidence="6">
    <location>
        <begin position="194"/>
        <end position="216"/>
    </location>
</feature>
<organism evidence="7 8">
    <name type="scientific">[Candida] anglica</name>
    <dbReference type="NCBI Taxonomy" id="148631"/>
    <lineage>
        <taxon>Eukaryota</taxon>
        <taxon>Fungi</taxon>
        <taxon>Dikarya</taxon>
        <taxon>Ascomycota</taxon>
        <taxon>Saccharomycotina</taxon>
        <taxon>Pichiomycetes</taxon>
        <taxon>Debaryomycetaceae</taxon>
        <taxon>Kurtzmaniella</taxon>
    </lineage>
</organism>
<evidence type="ECO:0000256" key="4">
    <source>
        <dbReference type="ARBA" id="ARBA00022989"/>
    </source>
</evidence>
<evidence type="ECO:0000313" key="7">
    <source>
        <dbReference type="EMBL" id="CAK7909296.1"/>
    </source>
</evidence>